<evidence type="ECO:0000313" key="1">
    <source>
        <dbReference type="EMBL" id="MCT8987952.1"/>
    </source>
</evidence>
<organism evidence="1 2">
    <name type="scientific">Shewanella phaeophyticola</name>
    <dbReference type="NCBI Taxonomy" id="2978345"/>
    <lineage>
        <taxon>Bacteria</taxon>
        <taxon>Pseudomonadati</taxon>
        <taxon>Pseudomonadota</taxon>
        <taxon>Gammaproteobacteria</taxon>
        <taxon>Alteromonadales</taxon>
        <taxon>Shewanellaceae</taxon>
        <taxon>Shewanella</taxon>
    </lineage>
</organism>
<comment type="caution">
    <text evidence="1">The sequence shown here is derived from an EMBL/GenBank/DDBJ whole genome shotgun (WGS) entry which is preliminary data.</text>
</comment>
<dbReference type="RefSeq" id="WP_261734146.1">
    <property type="nucleotide sequence ID" value="NZ_JAODOQ010000001.1"/>
</dbReference>
<dbReference type="Proteomes" id="UP001431192">
    <property type="component" value="Unassembled WGS sequence"/>
</dbReference>
<dbReference type="InterPro" id="IPR036411">
    <property type="entry name" value="TorD-like_sf"/>
</dbReference>
<keyword evidence="2" id="KW-1185">Reference proteome</keyword>
<gene>
    <name evidence="1" type="ORF">N4T56_17605</name>
</gene>
<accession>A0ABT2P652</accession>
<evidence type="ECO:0000313" key="2">
    <source>
        <dbReference type="Proteomes" id="UP001431192"/>
    </source>
</evidence>
<reference evidence="1" key="1">
    <citation type="submission" date="2022-09" db="EMBL/GenBank/DDBJ databases">
        <title>Shewanella sp. KJ10-1 sp.nov, isolated from marine algae.</title>
        <authorList>
            <person name="Butt M."/>
            <person name="Lee J.K."/>
            <person name="Kim J.M."/>
            <person name="Choi D.G."/>
        </authorList>
    </citation>
    <scope>NUCLEOTIDE SEQUENCE</scope>
    <source>
        <strain evidence="1">KJ10-1</strain>
    </source>
</reference>
<proteinExistence type="predicted"/>
<name>A0ABT2P652_9GAMM</name>
<dbReference type="EMBL" id="JAODOQ010000001">
    <property type="protein sequence ID" value="MCT8987952.1"/>
    <property type="molecule type" value="Genomic_DNA"/>
</dbReference>
<protein>
    <submittedName>
        <fullName evidence="1">Uncharacterized protein</fullName>
    </submittedName>
</protein>
<dbReference type="SUPFAM" id="SSF89155">
    <property type="entry name" value="TorD-like"/>
    <property type="match status" value="1"/>
</dbReference>
<sequence length="87" mass="9996">MNIEKLQDLQAIANVLHAVLSVYPEPDLINTFKNQGIAENWPVSMVSDTDPHALELLQRFLDQWSDDDEALINLKLDYGMLFYGRYA</sequence>